<evidence type="ECO:0000313" key="1">
    <source>
        <dbReference type="EMBL" id="TDO29175.1"/>
    </source>
</evidence>
<keyword evidence="2" id="KW-1185">Reference proteome</keyword>
<evidence type="ECO:0000313" key="2">
    <source>
        <dbReference type="Proteomes" id="UP000295741"/>
    </source>
</evidence>
<dbReference type="AlphaFoldDB" id="A0A4R6J4M7"/>
<accession>A0A4R6J4M7</accession>
<dbReference type="InterPro" id="IPR034660">
    <property type="entry name" value="DinB/YfiT-like"/>
</dbReference>
<proteinExistence type="predicted"/>
<gene>
    <name evidence="1" type="ORF">BC659_1258</name>
</gene>
<dbReference type="EMBL" id="SNWP01000010">
    <property type="protein sequence ID" value="TDO29175.1"/>
    <property type="molecule type" value="Genomic_DNA"/>
</dbReference>
<organism evidence="1 2">
    <name type="scientific">Sediminibacterium goheungense</name>
    <dbReference type="NCBI Taxonomy" id="1086393"/>
    <lineage>
        <taxon>Bacteria</taxon>
        <taxon>Pseudomonadati</taxon>
        <taxon>Bacteroidota</taxon>
        <taxon>Chitinophagia</taxon>
        <taxon>Chitinophagales</taxon>
        <taxon>Chitinophagaceae</taxon>
        <taxon>Sediminibacterium</taxon>
    </lineage>
</organism>
<protein>
    <submittedName>
        <fullName evidence="1">Uncharacterized protein DUF1569</fullName>
    </submittedName>
</protein>
<reference evidence="1 2" key="1">
    <citation type="submission" date="2019-03" db="EMBL/GenBank/DDBJ databases">
        <title>Genomic Encyclopedia of Archaeal and Bacterial Type Strains, Phase II (KMG-II): from individual species to whole genera.</title>
        <authorList>
            <person name="Goeker M."/>
        </authorList>
    </citation>
    <scope>NUCLEOTIDE SEQUENCE [LARGE SCALE GENOMIC DNA]</scope>
    <source>
        <strain evidence="1 2">DSM 28323</strain>
    </source>
</reference>
<sequence>MDSEKAAFVRSGFMALLHHLPAETTALWGKMNAQQMVEHVTGFFLVSIDKLHFPLVTPEEHLPKFKEFLLSDKSFRENTKAPVLPEEPFPVREQNLHDAIHQLDKTIKAFFDYFSADPEKTTRHPVFGWLNFDEWILLHYKHVAHHARQFGLLPREERLP</sequence>
<comment type="caution">
    <text evidence="1">The sequence shown here is derived from an EMBL/GenBank/DDBJ whole genome shotgun (WGS) entry which is preliminary data.</text>
</comment>
<dbReference type="SUPFAM" id="SSF109854">
    <property type="entry name" value="DinB/YfiT-like putative metalloenzymes"/>
    <property type="match status" value="1"/>
</dbReference>
<dbReference type="Gene3D" id="1.20.120.450">
    <property type="entry name" value="dinb family like domain"/>
    <property type="match status" value="1"/>
</dbReference>
<dbReference type="Proteomes" id="UP000295741">
    <property type="component" value="Unassembled WGS sequence"/>
</dbReference>
<dbReference type="Pfam" id="PF07606">
    <property type="entry name" value="DUF1569"/>
    <property type="match status" value="1"/>
</dbReference>
<dbReference type="InterPro" id="IPR011463">
    <property type="entry name" value="DUF1569"/>
</dbReference>
<name>A0A4R6J4M7_9BACT</name>